<sequence length="179" mass="19474">MTNSYDQSDLNIYGAEDDFEMDAILDAIDKATSSTTSDSAEPAGKDWSRLLAVPRRAASGLTRADVPNEPGVYLWSRGGAPQYVGTATSLQKRLSTHLGGGVSLAGSSLRRNVCELLFQIPPNVTGNPTRQKVTTGQATAIRSWLLGCDVSWLRARNERDAAALEARLRHVFRPPFNRV</sequence>
<accession>A0ABN3AUE4</accession>
<evidence type="ECO:0000259" key="1">
    <source>
        <dbReference type="PROSITE" id="PS50164"/>
    </source>
</evidence>
<keyword evidence="3" id="KW-1185">Reference proteome</keyword>
<evidence type="ECO:0000313" key="3">
    <source>
        <dbReference type="Proteomes" id="UP001500974"/>
    </source>
</evidence>
<proteinExistence type="predicted"/>
<dbReference type="InterPro" id="IPR049311">
    <property type="entry name" value="GIY_YIG_cat"/>
</dbReference>
<feature type="domain" description="GIY-YIG" evidence="1">
    <location>
        <begin position="68"/>
        <end position="178"/>
    </location>
</feature>
<dbReference type="EMBL" id="BAAAON010000001">
    <property type="protein sequence ID" value="GAA2174975.1"/>
    <property type="molecule type" value="Genomic_DNA"/>
</dbReference>
<organism evidence="2 3">
    <name type="scientific">Arthrobacter parietis</name>
    <dbReference type="NCBI Taxonomy" id="271434"/>
    <lineage>
        <taxon>Bacteria</taxon>
        <taxon>Bacillati</taxon>
        <taxon>Actinomycetota</taxon>
        <taxon>Actinomycetes</taxon>
        <taxon>Micrococcales</taxon>
        <taxon>Micrococcaceae</taxon>
        <taxon>Arthrobacter</taxon>
    </lineage>
</organism>
<dbReference type="Proteomes" id="UP001500974">
    <property type="component" value="Unassembled WGS sequence"/>
</dbReference>
<comment type="caution">
    <text evidence="2">The sequence shown here is derived from an EMBL/GenBank/DDBJ whole genome shotgun (WGS) entry which is preliminary data.</text>
</comment>
<dbReference type="Pfam" id="PF20815">
    <property type="entry name" value="GIY_YIG_2"/>
    <property type="match status" value="1"/>
</dbReference>
<name>A0ABN3AUE4_9MICC</name>
<dbReference type="Gene3D" id="3.40.1440.10">
    <property type="entry name" value="GIY-YIG endonuclease"/>
    <property type="match status" value="1"/>
</dbReference>
<dbReference type="InterPro" id="IPR000305">
    <property type="entry name" value="GIY-YIG_endonuc"/>
</dbReference>
<reference evidence="2 3" key="1">
    <citation type="journal article" date="2019" name="Int. J. Syst. Evol. Microbiol.">
        <title>The Global Catalogue of Microorganisms (GCM) 10K type strain sequencing project: providing services to taxonomists for standard genome sequencing and annotation.</title>
        <authorList>
            <consortium name="The Broad Institute Genomics Platform"/>
            <consortium name="The Broad Institute Genome Sequencing Center for Infectious Disease"/>
            <person name="Wu L."/>
            <person name="Ma J."/>
        </authorList>
    </citation>
    <scope>NUCLEOTIDE SEQUENCE [LARGE SCALE GENOMIC DNA]</scope>
    <source>
        <strain evidence="2 3">JCM 14917</strain>
    </source>
</reference>
<protein>
    <recommendedName>
        <fullName evidence="1">GIY-YIG domain-containing protein</fullName>
    </recommendedName>
</protein>
<dbReference type="InterPro" id="IPR035901">
    <property type="entry name" value="GIY-YIG_endonuc_sf"/>
</dbReference>
<gene>
    <name evidence="2" type="ORF">GCM10009784_15510</name>
</gene>
<dbReference type="PROSITE" id="PS50164">
    <property type="entry name" value="GIY_YIG"/>
    <property type="match status" value="1"/>
</dbReference>
<evidence type="ECO:0000313" key="2">
    <source>
        <dbReference type="EMBL" id="GAA2174975.1"/>
    </source>
</evidence>